<gene>
    <name evidence="1" type="ORF">S01H4_36689</name>
</gene>
<name>X1DD26_9ZZZZ</name>
<reference evidence="1" key="1">
    <citation type="journal article" date="2014" name="Front. Microbiol.">
        <title>High frequency of phylogenetically diverse reductive dehalogenase-homologous genes in deep subseafloor sedimentary metagenomes.</title>
        <authorList>
            <person name="Kawai M."/>
            <person name="Futagami T."/>
            <person name="Toyoda A."/>
            <person name="Takaki Y."/>
            <person name="Nishi S."/>
            <person name="Hori S."/>
            <person name="Arai W."/>
            <person name="Tsubouchi T."/>
            <person name="Morono Y."/>
            <person name="Uchiyama I."/>
            <person name="Ito T."/>
            <person name="Fujiyama A."/>
            <person name="Inagaki F."/>
            <person name="Takami H."/>
        </authorList>
    </citation>
    <scope>NUCLEOTIDE SEQUENCE</scope>
    <source>
        <strain evidence="1">Expedition CK06-06</strain>
    </source>
</reference>
<sequence length="45" mass="5293">MVLVVIRKEDTGHGYIEYECRWYNRMSGSYELGKFYDSELIGVKG</sequence>
<dbReference type="EMBL" id="BART01019635">
    <property type="protein sequence ID" value="GAG94331.1"/>
    <property type="molecule type" value="Genomic_DNA"/>
</dbReference>
<accession>X1DD26</accession>
<proteinExistence type="predicted"/>
<protein>
    <submittedName>
        <fullName evidence="1">Uncharacterized protein</fullName>
    </submittedName>
</protein>
<organism evidence="1">
    <name type="scientific">marine sediment metagenome</name>
    <dbReference type="NCBI Taxonomy" id="412755"/>
    <lineage>
        <taxon>unclassified sequences</taxon>
        <taxon>metagenomes</taxon>
        <taxon>ecological metagenomes</taxon>
    </lineage>
</organism>
<comment type="caution">
    <text evidence="1">The sequence shown here is derived from an EMBL/GenBank/DDBJ whole genome shotgun (WGS) entry which is preliminary data.</text>
</comment>
<evidence type="ECO:0000313" key="1">
    <source>
        <dbReference type="EMBL" id="GAG94331.1"/>
    </source>
</evidence>
<dbReference type="AlphaFoldDB" id="X1DD26"/>